<comment type="caution">
    <text evidence="1">The sequence shown here is derived from an EMBL/GenBank/DDBJ whole genome shotgun (WGS) entry which is preliminary data.</text>
</comment>
<reference evidence="1 2" key="1">
    <citation type="journal article" date="2022" name="Nat. Genet.">
        <title>Improved pea reference genome and pan-genome highlight genomic features and evolutionary characteristics.</title>
        <authorList>
            <person name="Yang T."/>
            <person name="Liu R."/>
            <person name="Luo Y."/>
            <person name="Hu S."/>
            <person name="Wang D."/>
            <person name="Wang C."/>
            <person name="Pandey M.K."/>
            <person name="Ge S."/>
            <person name="Xu Q."/>
            <person name="Li N."/>
            <person name="Li G."/>
            <person name="Huang Y."/>
            <person name="Saxena R.K."/>
            <person name="Ji Y."/>
            <person name="Li M."/>
            <person name="Yan X."/>
            <person name="He Y."/>
            <person name="Liu Y."/>
            <person name="Wang X."/>
            <person name="Xiang C."/>
            <person name="Varshney R.K."/>
            <person name="Ding H."/>
            <person name="Gao S."/>
            <person name="Zong X."/>
        </authorList>
    </citation>
    <scope>NUCLEOTIDE SEQUENCE [LARGE SCALE GENOMIC DNA]</scope>
    <source>
        <strain evidence="1 2">cv. Zhongwan 6</strain>
    </source>
</reference>
<dbReference type="AlphaFoldDB" id="A0A9D4W6F3"/>
<dbReference type="EMBL" id="JAMSHJ010000006">
    <property type="protein sequence ID" value="KAI5395808.1"/>
    <property type="molecule type" value="Genomic_DNA"/>
</dbReference>
<organism evidence="1 2">
    <name type="scientific">Pisum sativum</name>
    <name type="common">Garden pea</name>
    <name type="synonym">Lathyrus oleraceus</name>
    <dbReference type="NCBI Taxonomy" id="3888"/>
    <lineage>
        <taxon>Eukaryota</taxon>
        <taxon>Viridiplantae</taxon>
        <taxon>Streptophyta</taxon>
        <taxon>Embryophyta</taxon>
        <taxon>Tracheophyta</taxon>
        <taxon>Spermatophyta</taxon>
        <taxon>Magnoliopsida</taxon>
        <taxon>eudicotyledons</taxon>
        <taxon>Gunneridae</taxon>
        <taxon>Pentapetalae</taxon>
        <taxon>rosids</taxon>
        <taxon>fabids</taxon>
        <taxon>Fabales</taxon>
        <taxon>Fabaceae</taxon>
        <taxon>Papilionoideae</taxon>
        <taxon>50 kb inversion clade</taxon>
        <taxon>NPAAA clade</taxon>
        <taxon>Hologalegina</taxon>
        <taxon>IRL clade</taxon>
        <taxon>Fabeae</taxon>
        <taxon>Lathyrus</taxon>
    </lineage>
</organism>
<sequence>MRRVERDNEKQDGYVATCLAAANGNQNMEGLEEATISHALHRIHMKNGAVTREGMTGVSGSSGAESCSFFTS</sequence>
<gene>
    <name evidence="1" type="ORF">KIW84_062115</name>
</gene>
<evidence type="ECO:0000313" key="1">
    <source>
        <dbReference type="EMBL" id="KAI5395808.1"/>
    </source>
</evidence>
<evidence type="ECO:0000313" key="2">
    <source>
        <dbReference type="Proteomes" id="UP001058974"/>
    </source>
</evidence>
<dbReference type="Proteomes" id="UP001058974">
    <property type="component" value="Chromosome 6"/>
</dbReference>
<keyword evidence="2" id="KW-1185">Reference proteome</keyword>
<name>A0A9D4W6F3_PEA</name>
<dbReference type="Gramene" id="Psat06G0211500-T1">
    <property type="protein sequence ID" value="KAI5395808.1"/>
    <property type="gene ID" value="KIW84_062115"/>
</dbReference>
<protein>
    <submittedName>
        <fullName evidence="1">Uncharacterized protein</fullName>
    </submittedName>
</protein>
<accession>A0A9D4W6F3</accession>
<proteinExistence type="predicted"/>